<accession>A0A268AB80</accession>
<protein>
    <submittedName>
        <fullName evidence="1">Uncharacterized protein</fullName>
    </submittedName>
</protein>
<evidence type="ECO:0000313" key="1">
    <source>
        <dbReference type="EMBL" id="PAD21387.1"/>
    </source>
</evidence>
<dbReference type="Proteomes" id="UP000216013">
    <property type="component" value="Unassembled WGS sequence"/>
</dbReference>
<name>A0A268AB80_9BACI</name>
<dbReference type="OrthoDB" id="7061841at2"/>
<dbReference type="EMBL" id="NPBV01000012">
    <property type="protein sequence ID" value="PAD21387.1"/>
    <property type="molecule type" value="Genomic_DNA"/>
</dbReference>
<organism evidence="1 2">
    <name type="scientific">Terribacillus saccharophilus</name>
    <dbReference type="NCBI Taxonomy" id="361277"/>
    <lineage>
        <taxon>Bacteria</taxon>
        <taxon>Bacillati</taxon>
        <taxon>Bacillota</taxon>
        <taxon>Bacilli</taxon>
        <taxon>Bacillales</taxon>
        <taxon>Bacillaceae</taxon>
        <taxon>Terribacillus</taxon>
    </lineage>
</organism>
<comment type="caution">
    <text evidence="1">The sequence shown here is derived from an EMBL/GenBank/DDBJ whole genome shotgun (WGS) entry which is preliminary data.</text>
</comment>
<evidence type="ECO:0000313" key="2">
    <source>
        <dbReference type="Proteomes" id="UP000216013"/>
    </source>
</evidence>
<proteinExistence type="predicted"/>
<sequence length="85" mass="9269">MTCRTCLQKKSYTVEEATALVADQLALEPFLAEKGTVSARLAICSDCPSLSADHTCARCGCFVAFRASLPDKRCPDPDGDRWQQV</sequence>
<dbReference type="RefSeq" id="WP_095230853.1">
    <property type="nucleotide sequence ID" value="NZ_NPBD01000011.1"/>
</dbReference>
<dbReference type="AlphaFoldDB" id="A0A268AB80"/>
<reference evidence="1 2" key="1">
    <citation type="submission" date="2017-07" db="EMBL/GenBank/DDBJ databases">
        <title>Isolation and whole genome analysis of endospore-forming bacteria from heroin.</title>
        <authorList>
            <person name="Kalinowski J."/>
            <person name="Ahrens B."/>
            <person name="Al-Dilaimi A."/>
            <person name="Winkler A."/>
            <person name="Wibberg D."/>
            <person name="Schleenbecker U."/>
            <person name="Ruckert C."/>
            <person name="Wolfel R."/>
            <person name="Grass G."/>
        </authorList>
    </citation>
    <scope>NUCLEOTIDE SEQUENCE [LARGE SCALE GENOMIC DNA]</scope>
    <source>
        <strain evidence="1 2">7528</strain>
    </source>
</reference>
<dbReference type="InterPro" id="IPR046169">
    <property type="entry name" value="DUF6171"/>
</dbReference>
<gene>
    <name evidence="1" type="ORF">CHH64_08750</name>
</gene>
<dbReference type="Pfam" id="PF19668">
    <property type="entry name" value="DUF6171"/>
    <property type="match status" value="1"/>
</dbReference>